<dbReference type="Pfam" id="PF02545">
    <property type="entry name" value="Maf"/>
    <property type="match status" value="1"/>
</dbReference>
<dbReference type="SUPFAM" id="SSF53098">
    <property type="entry name" value="Ribonuclease H-like"/>
    <property type="match status" value="1"/>
</dbReference>
<accession>D8LWA9</accession>
<dbReference type="PANTHER" id="PTHR15728">
    <property type="entry name" value="DEADENYLATION COMPLEX CATALYTIC SUBUNIT PAN2"/>
    <property type="match status" value="1"/>
</dbReference>
<dbReference type="InterPro" id="IPR029001">
    <property type="entry name" value="ITPase-like_fam"/>
</dbReference>
<feature type="compositionally biased region" description="Low complexity" evidence="2">
    <location>
        <begin position="108"/>
        <end position="118"/>
    </location>
</feature>
<evidence type="ECO:0000313" key="5">
    <source>
        <dbReference type="Proteomes" id="UP000008312"/>
    </source>
</evidence>
<proteinExistence type="predicted"/>
<dbReference type="GO" id="GO:0000932">
    <property type="term" value="C:P-body"/>
    <property type="evidence" value="ECO:0007669"/>
    <property type="project" value="TreeGrafter"/>
</dbReference>
<dbReference type="InParanoid" id="D8LWA9"/>
<dbReference type="InterPro" id="IPR013520">
    <property type="entry name" value="Ribonucl_H"/>
</dbReference>
<dbReference type="GO" id="GO:0031251">
    <property type="term" value="C:PAN complex"/>
    <property type="evidence" value="ECO:0007669"/>
    <property type="project" value="TreeGrafter"/>
</dbReference>
<evidence type="ECO:0000313" key="4">
    <source>
        <dbReference type="EMBL" id="CBK20098.2"/>
    </source>
</evidence>
<dbReference type="GO" id="GO:0004535">
    <property type="term" value="F:poly(A)-specific ribonuclease activity"/>
    <property type="evidence" value="ECO:0007669"/>
    <property type="project" value="TreeGrafter"/>
</dbReference>
<dbReference type="InterPro" id="IPR050785">
    <property type="entry name" value="PAN2-PAN3_catalytic_subunit"/>
</dbReference>
<feature type="compositionally biased region" description="Low complexity" evidence="2">
    <location>
        <begin position="90"/>
        <end position="99"/>
    </location>
</feature>
<dbReference type="SUPFAM" id="SSF52972">
    <property type="entry name" value="ITPase-like"/>
    <property type="match status" value="1"/>
</dbReference>
<organism evidence="4">
    <name type="scientific">Blastocystis hominis</name>
    <dbReference type="NCBI Taxonomy" id="12968"/>
    <lineage>
        <taxon>Eukaryota</taxon>
        <taxon>Sar</taxon>
        <taxon>Stramenopiles</taxon>
        <taxon>Bigyra</taxon>
        <taxon>Opalozoa</taxon>
        <taxon>Opalinata</taxon>
        <taxon>Blastocystidae</taxon>
        <taxon>Blastocystis</taxon>
    </lineage>
</organism>
<dbReference type="GO" id="GO:0000289">
    <property type="term" value="P:nuclear-transcribed mRNA poly(A) tail shortening"/>
    <property type="evidence" value="ECO:0007669"/>
    <property type="project" value="TreeGrafter"/>
</dbReference>
<dbReference type="EMBL" id="FN668638">
    <property type="protein sequence ID" value="CBK20098.2"/>
    <property type="molecule type" value="Genomic_DNA"/>
</dbReference>
<dbReference type="InterPro" id="IPR036397">
    <property type="entry name" value="RNaseH_sf"/>
</dbReference>
<dbReference type="GO" id="GO:0047429">
    <property type="term" value="F:nucleoside triphosphate diphosphatase activity"/>
    <property type="evidence" value="ECO:0007669"/>
    <property type="project" value="InterPro"/>
</dbReference>
<dbReference type="PANTHER" id="PTHR15728:SF0">
    <property type="entry name" value="PAN2-PAN3 DEADENYLATION COMPLEX CATALYTIC SUBUNIT PAN2"/>
    <property type="match status" value="1"/>
</dbReference>
<dbReference type="AlphaFoldDB" id="D8LWA9"/>
<dbReference type="GO" id="GO:0003676">
    <property type="term" value="F:nucleic acid binding"/>
    <property type="evidence" value="ECO:0007669"/>
    <property type="project" value="InterPro"/>
</dbReference>
<keyword evidence="1" id="KW-0378">Hydrolase</keyword>
<dbReference type="Proteomes" id="UP000008312">
    <property type="component" value="Unassembled WGS sequence"/>
</dbReference>
<keyword evidence="5" id="KW-1185">Reference proteome</keyword>
<dbReference type="InterPro" id="IPR012337">
    <property type="entry name" value="RNaseH-like_sf"/>
</dbReference>
<dbReference type="SMART" id="SM00479">
    <property type="entry name" value="EXOIII"/>
    <property type="match status" value="1"/>
</dbReference>
<dbReference type="Gene3D" id="3.30.420.10">
    <property type="entry name" value="Ribonuclease H-like superfamily/Ribonuclease H"/>
    <property type="match status" value="1"/>
</dbReference>
<dbReference type="OrthoDB" id="16516at2759"/>
<dbReference type="InterPro" id="IPR003697">
    <property type="entry name" value="Maf-like"/>
</dbReference>
<feature type="region of interest" description="Disordered" evidence="2">
    <location>
        <begin position="1"/>
        <end position="118"/>
    </location>
</feature>
<evidence type="ECO:0000256" key="1">
    <source>
        <dbReference type="ARBA" id="ARBA00022801"/>
    </source>
</evidence>
<evidence type="ECO:0000256" key="2">
    <source>
        <dbReference type="SAM" id="MobiDB-lite"/>
    </source>
</evidence>
<feature type="compositionally biased region" description="Basic and acidic residues" evidence="2">
    <location>
        <begin position="19"/>
        <end position="48"/>
    </location>
</feature>
<name>D8LWA9_BLAHO</name>
<reference evidence="4" key="1">
    <citation type="submission" date="2010-02" db="EMBL/GenBank/DDBJ databases">
        <title>Sequencing and annotation of the Blastocystis hominis genome.</title>
        <authorList>
            <person name="Wincker P."/>
        </authorList>
    </citation>
    <scope>NUCLEOTIDE SEQUENCE</scope>
    <source>
        <strain evidence="4">Singapore isolate B</strain>
    </source>
</reference>
<dbReference type="GeneID" id="24917787"/>
<dbReference type="RefSeq" id="XP_012894146.1">
    <property type="nucleotide sequence ID" value="XM_013038692.1"/>
</dbReference>
<feature type="compositionally biased region" description="Polar residues" evidence="2">
    <location>
        <begin position="57"/>
        <end position="89"/>
    </location>
</feature>
<evidence type="ECO:0000259" key="3">
    <source>
        <dbReference type="SMART" id="SM00479"/>
    </source>
</evidence>
<feature type="domain" description="Exonuclease" evidence="3">
    <location>
        <begin position="186"/>
        <end position="365"/>
    </location>
</feature>
<gene>
    <name evidence="4" type="ORF">GSBLH_T00000478001</name>
</gene>
<dbReference type="Pfam" id="PF00929">
    <property type="entry name" value="RNase_T"/>
    <property type="match status" value="1"/>
</dbReference>
<sequence>MDAEGRDDMQADMQADMQSEAKKKEETEKEGEGRETRSGNGETKRDGEGNTEPMAPSETQSETQSGTQSETQSETQLVTQLVTQSETQSNPTDNNPNHNHNTEPTSQSTSNSAPTVSTVSTASTVSTVSTASTPGFPVSLRIGLPPSLPSLPSPSSSLPFYTPISLASPSPGYRRLSPAELPGAGDLVAIDCEFVALNCEEAEVLPDGHRIVKKEANLQLGRVTCLTSELRVVFDDYILCEDPVADYLSRFSGLSREDLDVETSQHHLVPLKDAYSRLRRLVDRGCVFVGHGLAKDFHTINIFVPPKQIVDTVDIYYLPRNRKLSLKYLAKVVLNQNIQEGNHDSHEDARAAIQLYYKHLELVKQGKWEETLKRVYEVGKQCNYYGFVNSMSPRDITVAYVKTGEPMDKAGGYGIQGIGGCLITGIKGDYYNVMGFPLNRFCSELNTLLKEEMLSVC</sequence>
<protein>
    <recommendedName>
        <fullName evidence="3">Exonuclease domain-containing protein</fullName>
    </recommendedName>
</protein>